<gene>
    <name evidence="11" type="ORF">DFQ59_10356</name>
</gene>
<dbReference type="GO" id="GO:0046872">
    <property type="term" value="F:metal ion binding"/>
    <property type="evidence" value="ECO:0007669"/>
    <property type="project" value="UniProtKB-KW"/>
</dbReference>
<evidence type="ECO:0000256" key="6">
    <source>
        <dbReference type="ARBA" id="ARBA00022989"/>
    </source>
</evidence>
<dbReference type="Gene3D" id="1.10.357.20">
    <property type="entry name" value="SLC41 divalent cation transporters, integral membrane domain"/>
    <property type="match status" value="1"/>
</dbReference>
<comment type="caution">
    <text evidence="11">The sequence shown here is derived from an EMBL/GenBank/DDBJ whole genome shotgun (WGS) entry which is preliminary data.</text>
</comment>
<feature type="transmembrane region" description="Helical" evidence="9">
    <location>
        <begin position="313"/>
        <end position="342"/>
    </location>
</feature>
<keyword evidence="7 9" id="KW-0472">Membrane</keyword>
<feature type="domain" description="CBS" evidence="10">
    <location>
        <begin position="207"/>
        <end position="265"/>
    </location>
</feature>
<dbReference type="InterPro" id="IPR006669">
    <property type="entry name" value="MgtE_transporter"/>
</dbReference>
<evidence type="ECO:0000313" key="11">
    <source>
        <dbReference type="EMBL" id="RCX31092.1"/>
    </source>
</evidence>
<dbReference type="PANTHER" id="PTHR43773:SF1">
    <property type="entry name" value="MAGNESIUM TRANSPORTER MGTE"/>
    <property type="match status" value="1"/>
</dbReference>
<feature type="transmembrane region" description="Helical" evidence="9">
    <location>
        <begin position="424"/>
        <end position="451"/>
    </location>
</feature>
<comment type="similarity">
    <text evidence="2 9">Belongs to the SLC41A transporter family.</text>
</comment>
<dbReference type="SUPFAM" id="SSF158791">
    <property type="entry name" value="MgtE N-terminal domain-like"/>
    <property type="match status" value="1"/>
</dbReference>
<evidence type="ECO:0000256" key="3">
    <source>
        <dbReference type="ARBA" id="ARBA00022448"/>
    </source>
</evidence>
<evidence type="ECO:0000256" key="1">
    <source>
        <dbReference type="ARBA" id="ARBA00004141"/>
    </source>
</evidence>
<keyword evidence="6 9" id="KW-1133">Transmembrane helix</keyword>
<comment type="subcellular location">
    <subcellularLocation>
        <location evidence="9">Cell membrane</location>
        <topology evidence="9">Multi-pass membrane protein</topology>
    </subcellularLocation>
    <subcellularLocation>
        <location evidence="1">Membrane</location>
        <topology evidence="1">Multi-pass membrane protein</topology>
    </subcellularLocation>
</comment>
<dbReference type="InterPro" id="IPR006668">
    <property type="entry name" value="Mg_transptr_MgtE_intracell_dom"/>
</dbReference>
<dbReference type="Proteomes" id="UP000252707">
    <property type="component" value="Unassembled WGS sequence"/>
</dbReference>
<dbReference type="PANTHER" id="PTHR43773">
    <property type="entry name" value="MAGNESIUM TRANSPORTER MGTE"/>
    <property type="match status" value="1"/>
</dbReference>
<dbReference type="Gene3D" id="3.10.580.10">
    <property type="entry name" value="CBS-domain"/>
    <property type="match status" value="1"/>
</dbReference>
<keyword evidence="4 9" id="KW-0812">Transmembrane</keyword>
<keyword evidence="9" id="KW-0479">Metal-binding</keyword>
<feature type="transmembrane region" description="Helical" evidence="9">
    <location>
        <begin position="392"/>
        <end position="412"/>
    </location>
</feature>
<feature type="transmembrane region" description="Helical" evidence="9">
    <location>
        <begin position="289"/>
        <end position="307"/>
    </location>
</feature>
<feature type="domain" description="CBS" evidence="10">
    <location>
        <begin position="143"/>
        <end position="206"/>
    </location>
</feature>
<dbReference type="InterPro" id="IPR046342">
    <property type="entry name" value="CBS_dom_sf"/>
</dbReference>
<name>A0A369CAN7_9GAMM</name>
<proteinExistence type="inferred from homology"/>
<evidence type="ECO:0000256" key="4">
    <source>
        <dbReference type="ARBA" id="ARBA00022692"/>
    </source>
</evidence>
<reference evidence="11 12" key="1">
    <citation type="submission" date="2018-07" db="EMBL/GenBank/DDBJ databases">
        <title>Genomic Encyclopedia of Type Strains, Phase IV (KMG-IV): sequencing the most valuable type-strain genomes for metagenomic binning, comparative biology and taxonomic classification.</title>
        <authorList>
            <person name="Goeker M."/>
        </authorList>
    </citation>
    <scope>NUCLEOTIDE SEQUENCE [LARGE SCALE GENOMIC DNA]</scope>
    <source>
        <strain evidence="11 12">DSM 26407</strain>
    </source>
</reference>
<dbReference type="CDD" id="cd04606">
    <property type="entry name" value="CBS_pair_Mg_transporter"/>
    <property type="match status" value="1"/>
</dbReference>
<protein>
    <recommendedName>
        <fullName evidence="9">Magnesium transporter MgtE</fullName>
    </recommendedName>
</protein>
<keyword evidence="12" id="KW-1185">Reference proteome</keyword>
<comment type="subunit">
    <text evidence="9">Homodimer.</text>
</comment>
<dbReference type="Gene3D" id="1.25.60.10">
    <property type="entry name" value="MgtE N-terminal domain-like"/>
    <property type="match status" value="1"/>
</dbReference>
<dbReference type="AlphaFoldDB" id="A0A369CAN7"/>
<dbReference type="InterPro" id="IPR036739">
    <property type="entry name" value="SLC41_membr_dom_sf"/>
</dbReference>
<dbReference type="RefSeq" id="WP_114279286.1">
    <property type="nucleotide sequence ID" value="NZ_QPJY01000003.1"/>
</dbReference>
<dbReference type="OrthoDB" id="9790355at2"/>
<evidence type="ECO:0000256" key="2">
    <source>
        <dbReference type="ARBA" id="ARBA00009749"/>
    </source>
</evidence>
<dbReference type="GO" id="GO:0015095">
    <property type="term" value="F:magnesium ion transmembrane transporter activity"/>
    <property type="evidence" value="ECO:0007669"/>
    <property type="project" value="UniProtKB-UniRule"/>
</dbReference>
<evidence type="ECO:0000256" key="9">
    <source>
        <dbReference type="RuleBase" id="RU362011"/>
    </source>
</evidence>
<evidence type="ECO:0000259" key="10">
    <source>
        <dbReference type="PROSITE" id="PS51371"/>
    </source>
</evidence>
<dbReference type="GO" id="GO:0005886">
    <property type="term" value="C:plasma membrane"/>
    <property type="evidence" value="ECO:0007669"/>
    <property type="project" value="UniProtKB-SubCell"/>
</dbReference>
<dbReference type="Pfam" id="PF03448">
    <property type="entry name" value="MgtE_N"/>
    <property type="match status" value="1"/>
</dbReference>
<sequence>MTDTSPQDRTEARLHSLSNALESGAFLPVRRMLNTLHAAEVAHLLESMPPKERHVLWGLLREERHGDILQYLGEEVRAAFLREMDPQALAAATEGLDVDDIVDILQDLPGAVIHEVLQSMDEQDRQRVAKALSYDEDTAGGLMNTDTLTVRADVTLDVVLRYLRLRGEIPEMTDNLIVVDRQDNYLGVLPLSDLLTRDPDLSVGEVMNTEVKPMPAELTASEVAARFERMDLVSSPVVDASGRLIGRITVDDVVDVIRDEAEHSLLGMAGLGEDEDTFAPILPSARRRAVWLGINLLTAFAAAWVIGLFEKTIAQVVALAVLMPIVASMGGIAGSQTLTLAIRAMALGQLVESNVRWLVFKELAVVALNSLVWAAVVAAVAVWWFGDPRLGWLIAAAIVINLVIAALSGVLLPLAMRRMGIDPALAGSVVLTTVTDVVGFFAFLGLATLFLL</sequence>
<dbReference type="SMART" id="SM00924">
    <property type="entry name" value="MgtE_N"/>
    <property type="match status" value="1"/>
</dbReference>
<keyword evidence="3 9" id="KW-0813">Transport</keyword>
<evidence type="ECO:0000256" key="8">
    <source>
        <dbReference type="PROSITE-ProRule" id="PRU00703"/>
    </source>
</evidence>
<dbReference type="Pfam" id="PF00571">
    <property type="entry name" value="CBS"/>
    <property type="match status" value="2"/>
</dbReference>
<keyword evidence="8" id="KW-0129">CBS domain</keyword>
<dbReference type="SUPFAM" id="SSF54631">
    <property type="entry name" value="CBS-domain pair"/>
    <property type="match status" value="1"/>
</dbReference>
<comment type="function">
    <text evidence="9">Acts as a magnesium transporter.</text>
</comment>
<feature type="transmembrane region" description="Helical" evidence="9">
    <location>
        <begin position="363"/>
        <end position="386"/>
    </location>
</feature>
<organism evidence="11 12">
    <name type="scientific">Thioalbus denitrificans</name>
    <dbReference type="NCBI Taxonomy" id="547122"/>
    <lineage>
        <taxon>Bacteria</taxon>
        <taxon>Pseudomonadati</taxon>
        <taxon>Pseudomonadota</taxon>
        <taxon>Gammaproteobacteria</taxon>
        <taxon>Chromatiales</taxon>
        <taxon>Ectothiorhodospiraceae</taxon>
        <taxon>Thioalbus</taxon>
    </lineage>
</organism>
<keyword evidence="5 9" id="KW-0460">Magnesium</keyword>
<dbReference type="PROSITE" id="PS51371">
    <property type="entry name" value="CBS"/>
    <property type="match status" value="2"/>
</dbReference>
<keyword evidence="9" id="KW-1003">Cell membrane</keyword>
<dbReference type="InterPro" id="IPR038076">
    <property type="entry name" value="MgtE_N_sf"/>
</dbReference>
<dbReference type="SUPFAM" id="SSF161093">
    <property type="entry name" value="MgtE membrane domain-like"/>
    <property type="match status" value="1"/>
</dbReference>
<evidence type="ECO:0000256" key="7">
    <source>
        <dbReference type="ARBA" id="ARBA00023136"/>
    </source>
</evidence>
<dbReference type="Pfam" id="PF01769">
    <property type="entry name" value="MgtE"/>
    <property type="match status" value="1"/>
</dbReference>
<dbReference type="EMBL" id="QPJY01000003">
    <property type="protein sequence ID" value="RCX31092.1"/>
    <property type="molecule type" value="Genomic_DNA"/>
</dbReference>
<dbReference type="InterPro" id="IPR006667">
    <property type="entry name" value="SLC41_membr_dom"/>
</dbReference>
<evidence type="ECO:0000256" key="5">
    <source>
        <dbReference type="ARBA" id="ARBA00022842"/>
    </source>
</evidence>
<dbReference type="NCBIfam" id="TIGR00400">
    <property type="entry name" value="mgtE"/>
    <property type="match status" value="1"/>
</dbReference>
<evidence type="ECO:0000313" key="12">
    <source>
        <dbReference type="Proteomes" id="UP000252707"/>
    </source>
</evidence>
<accession>A0A369CAN7</accession>
<dbReference type="InterPro" id="IPR000644">
    <property type="entry name" value="CBS_dom"/>
</dbReference>